<dbReference type="RefSeq" id="XP_067080648.1">
    <property type="nucleotide sequence ID" value="XM_067224547.1"/>
</dbReference>
<proteinExistence type="predicted"/>
<evidence type="ECO:0000313" key="2">
    <source>
        <dbReference type="Proteomes" id="UP000195570"/>
    </source>
</evidence>
<keyword evidence="2" id="KW-1185">Reference proteome</keyword>
<dbReference type="Proteomes" id="UP000195570">
    <property type="component" value="Unassembled WGS sequence"/>
</dbReference>
<name>A0A1G4IC21_TRYEQ</name>
<protein>
    <submittedName>
        <fullName evidence="1">Uncharacterized protein</fullName>
    </submittedName>
</protein>
<dbReference type="GeneID" id="92375246"/>
<accession>A0A1G4IC21</accession>
<gene>
    <name evidence="1" type="ORF">TEOVI_000130600</name>
</gene>
<organism evidence="1 2">
    <name type="scientific">Trypanosoma equiperdum</name>
    <dbReference type="NCBI Taxonomy" id="5694"/>
    <lineage>
        <taxon>Eukaryota</taxon>
        <taxon>Discoba</taxon>
        <taxon>Euglenozoa</taxon>
        <taxon>Kinetoplastea</taxon>
        <taxon>Metakinetoplastina</taxon>
        <taxon>Trypanosomatida</taxon>
        <taxon>Trypanosomatidae</taxon>
        <taxon>Trypanosoma</taxon>
    </lineage>
</organism>
<dbReference type="VEuPathDB" id="TriTrypDB:TEOVI_000130600"/>
<dbReference type="AlphaFoldDB" id="A0A1G4IC21"/>
<evidence type="ECO:0000313" key="1">
    <source>
        <dbReference type="EMBL" id="SCU69737.1"/>
    </source>
</evidence>
<reference evidence="1" key="1">
    <citation type="submission" date="2016-09" db="EMBL/GenBank/DDBJ databases">
        <authorList>
            <person name="Hebert L."/>
            <person name="Moumen B."/>
        </authorList>
    </citation>
    <scope>NUCLEOTIDE SEQUENCE [LARGE SCALE GENOMIC DNA]</scope>
    <source>
        <strain evidence="1">OVI</strain>
    </source>
</reference>
<comment type="caution">
    <text evidence="1">The sequence shown here is derived from an EMBL/GenBank/DDBJ whole genome shotgun (WGS) entry which is preliminary data.</text>
</comment>
<sequence length="283" mass="31240">MSASCFTVCESLTTRSSWLARNGWTALPGQSRALSDFLAFLGRISRCRKVHRYVTAGCICVVAVTCVMRHFRHPIARRGVSGPWKLLKGCQVWLRRARSCDPPFRQQEDAVSVEGSFCSYQSSSITSTSTSSTPLSPGATLCVDEDVNSTDVAERSFDWHRRRLERKYVAPLLLMLAEVECVGQRLLHAATLVRGAVSVPVGEKVAGAKGSSVKNEEAGSLRKLLHIKTMDADDLLTQLITQLTMIPVGDNLSLKLRREALMSSTSVFAECIAKWMYLPLGTW</sequence>
<dbReference type="EMBL" id="CZPT02001300">
    <property type="protein sequence ID" value="SCU69737.1"/>
    <property type="molecule type" value="Genomic_DNA"/>
</dbReference>